<dbReference type="Gene3D" id="1.20.120.530">
    <property type="entry name" value="GntR ligand-binding domain-like"/>
    <property type="match status" value="1"/>
</dbReference>
<keyword evidence="6" id="KW-1185">Reference proteome</keyword>
<dbReference type="Proteomes" id="UP001597181">
    <property type="component" value="Unassembled WGS sequence"/>
</dbReference>
<dbReference type="Pfam" id="PF00392">
    <property type="entry name" value="GntR"/>
    <property type="match status" value="1"/>
</dbReference>
<dbReference type="SMART" id="SM00345">
    <property type="entry name" value="HTH_GNTR"/>
    <property type="match status" value="1"/>
</dbReference>
<evidence type="ECO:0000256" key="2">
    <source>
        <dbReference type="ARBA" id="ARBA00023125"/>
    </source>
</evidence>
<dbReference type="InterPro" id="IPR036388">
    <property type="entry name" value="WH-like_DNA-bd_sf"/>
</dbReference>
<comment type="caution">
    <text evidence="5">The sequence shown here is derived from an EMBL/GenBank/DDBJ whole genome shotgun (WGS) entry which is preliminary data.</text>
</comment>
<evidence type="ECO:0000256" key="1">
    <source>
        <dbReference type="ARBA" id="ARBA00023015"/>
    </source>
</evidence>
<reference evidence="6" key="1">
    <citation type="journal article" date="2019" name="Int. J. Syst. Evol. Microbiol.">
        <title>The Global Catalogue of Microorganisms (GCM) 10K type strain sequencing project: providing services to taxonomists for standard genome sequencing and annotation.</title>
        <authorList>
            <consortium name="The Broad Institute Genomics Platform"/>
            <consortium name="The Broad Institute Genome Sequencing Center for Infectious Disease"/>
            <person name="Wu L."/>
            <person name="Ma J."/>
        </authorList>
    </citation>
    <scope>NUCLEOTIDE SEQUENCE [LARGE SCALE GENOMIC DNA]</scope>
    <source>
        <strain evidence="6">CCUG 50213</strain>
    </source>
</reference>
<keyword evidence="3" id="KW-0804">Transcription</keyword>
<proteinExistence type="predicted"/>
<dbReference type="CDD" id="cd07377">
    <property type="entry name" value="WHTH_GntR"/>
    <property type="match status" value="1"/>
</dbReference>
<dbReference type="InterPro" id="IPR008920">
    <property type="entry name" value="TF_FadR/GntR_C"/>
</dbReference>
<evidence type="ECO:0000259" key="4">
    <source>
        <dbReference type="PROSITE" id="PS50949"/>
    </source>
</evidence>
<keyword evidence="2" id="KW-0238">DNA-binding</keyword>
<accession>A0ABW3TNH2</accession>
<dbReference type="RefSeq" id="WP_343957572.1">
    <property type="nucleotide sequence ID" value="NZ_BAAAKZ010000002.1"/>
</dbReference>
<dbReference type="SUPFAM" id="SSF48008">
    <property type="entry name" value="GntR ligand-binding domain-like"/>
    <property type="match status" value="1"/>
</dbReference>
<sequence length="229" mass="25020">MPIPRAKSPVARRTLADEVYSHIYDAIIEGRLQPGEELNDKEIGAQFGVSRTPVREALKKLSLYRLVEMVPSKYTRVALRDERRLIEASNTLYCLYLVALREGIPAADSATKARLTELLEQLRVGGVAGNYRVVGEKSYEYVWQLVEASGNDALQATLNRLVPQATMALAPRDNLTPAAEIWRGFEQVHACVLEGDVAGAVGAMYELTAPAREQFLALAHAGGTATPAA</sequence>
<dbReference type="InterPro" id="IPR011711">
    <property type="entry name" value="GntR_C"/>
</dbReference>
<name>A0ABW3TNH2_9MICO</name>
<feature type="domain" description="HTH gntR-type" evidence="4">
    <location>
        <begin position="13"/>
        <end position="80"/>
    </location>
</feature>
<dbReference type="SUPFAM" id="SSF46785">
    <property type="entry name" value="Winged helix' DNA-binding domain"/>
    <property type="match status" value="1"/>
</dbReference>
<dbReference type="PROSITE" id="PS50949">
    <property type="entry name" value="HTH_GNTR"/>
    <property type="match status" value="1"/>
</dbReference>
<dbReference type="InterPro" id="IPR000524">
    <property type="entry name" value="Tscrpt_reg_HTH_GntR"/>
</dbReference>
<keyword evidence="1" id="KW-0805">Transcription regulation</keyword>
<evidence type="ECO:0000313" key="6">
    <source>
        <dbReference type="Proteomes" id="UP001597181"/>
    </source>
</evidence>
<dbReference type="EMBL" id="JBHTLY010000002">
    <property type="protein sequence ID" value="MFD1201779.1"/>
    <property type="molecule type" value="Genomic_DNA"/>
</dbReference>
<protein>
    <submittedName>
        <fullName evidence="5">GntR family transcriptional regulator</fullName>
    </submittedName>
</protein>
<dbReference type="PANTHER" id="PTHR43537:SF24">
    <property type="entry name" value="GLUCONATE OPERON TRANSCRIPTIONAL REPRESSOR"/>
    <property type="match status" value="1"/>
</dbReference>
<dbReference type="InterPro" id="IPR036390">
    <property type="entry name" value="WH_DNA-bd_sf"/>
</dbReference>
<dbReference type="Gene3D" id="1.10.10.10">
    <property type="entry name" value="Winged helix-like DNA-binding domain superfamily/Winged helix DNA-binding domain"/>
    <property type="match status" value="1"/>
</dbReference>
<evidence type="ECO:0000256" key="3">
    <source>
        <dbReference type="ARBA" id="ARBA00023163"/>
    </source>
</evidence>
<organism evidence="5 6">
    <name type="scientific">Leucobacter albus</name>
    <dbReference type="NCBI Taxonomy" id="272210"/>
    <lineage>
        <taxon>Bacteria</taxon>
        <taxon>Bacillati</taxon>
        <taxon>Actinomycetota</taxon>
        <taxon>Actinomycetes</taxon>
        <taxon>Micrococcales</taxon>
        <taxon>Microbacteriaceae</taxon>
        <taxon>Leucobacter</taxon>
    </lineage>
</organism>
<gene>
    <name evidence="5" type="ORF">ACFQ3U_07730</name>
</gene>
<evidence type="ECO:0000313" key="5">
    <source>
        <dbReference type="EMBL" id="MFD1201779.1"/>
    </source>
</evidence>
<dbReference type="Pfam" id="PF07729">
    <property type="entry name" value="FCD"/>
    <property type="match status" value="1"/>
</dbReference>
<dbReference type="PANTHER" id="PTHR43537">
    <property type="entry name" value="TRANSCRIPTIONAL REGULATOR, GNTR FAMILY"/>
    <property type="match status" value="1"/>
</dbReference>